<gene>
    <name evidence="8" type="ORF">FHW36_102161</name>
</gene>
<dbReference type="InterPro" id="IPR014349">
    <property type="entry name" value="Rieske_Fe-S_prot"/>
</dbReference>
<feature type="domain" description="Rieske" evidence="7">
    <location>
        <begin position="48"/>
        <end position="147"/>
    </location>
</feature>
<evidence type="ECO:0000256" key="3">
    <source>
        <dbReference type="ARBA" id="ARBA00023004"/>
    </source>
</evidence>
<reference evidence="8 9" key="1">
    <citation type="submission" date="2019-06" db="EMBL/GenBank/DDBJ databases">
        <title>Sorghum-associated microbial communities from plants grown in Nebraska, USA.</title>
        <authorList>
            <person name="Schachtman D."/>
        </authorList>
    </citation>
    <scope>NUCLEOTIDE SEQUENCE [LARGE SCALE GENOMIC DNA]</scope>
    <source>
        <strain evidence="8 9">1209</strain>
    </source>
</reference>
<dbReference type="Pfam" id="PF00355">
    <property type="entry name" value="Rieske"/>
    <property type="match status" value="1"/>
</dbReference>
<protein>
    <submittedName>
        <fullName evidence="8">Rieske Fe-S protein</fullName>
    </submittedName>
</protein>
<keyword evidence="6" id="KW-0732">Signal</keyword>
<dbReference type="CDD" id="cd03467">
    <property type="entry name" value="Rieske"/>
    <property type="match status" value="1"/>
</dbReference>
<keyword evidence="9" id="KW-1185">Reference proteome</keyword>
<name>A0A561PWA2_9BACT</name>
<sequence>MERRDFVSNLGLTLALACTAGLAACSKGGSNDNPTPTPPAGGNGTAKLTLNLTSDLPNVGDFKISNGVILIRTGSGNTASAFTALSSTCTHQGCTVATYNNSSKLIECNAPCGHGSRYTTTGAVNTGPATAALSAFTVKVDGSVLTVS</sequence>
<proteinExistence type="predicted"/>
<dbReference type="AlphaFoldDB" id="A0A561PWA2"/>
<keyword evidence="3" id="KW-0408">Iron</keyword>
<dbReference type="PROSITE" id="PS51257">
    <property type="entry name" value="PROKAR_LIPOPROTEIN"/>
    <property type="match status" value="1"/>
</dbReference>
<evidence type="ECO:0000256" key="4">
    <source>
        <dbReference type="ARBA" id="ARBA00023014"/>
    </source>
</evidence>
<dbReference type="SUPFAM" id="SSF50022">
    <property type="entry name" value="ISP domain"/>
    <property type="match status" value="1"/>
</dbReference>
<dbReference type="PROSITE" id="PS51296">
    <property type="entry name" value="RIESKE"/>
    <property type="match status" value="1"/>
</dbReference>
<dbReference type="Proteomes" id="UP000320811">
    <property type="component" value="Unassembled WGS sequence"/>
</dbReference>
<keyword evidence="4" id="KW-0411">Iron-sulfur</keyword>
<evidence type="ECO:0000313" key="9">
    <source>
        <dbReference type="Proteomes" id="UP000320811"/>
    </source>
</evidence>
<dbReference type="GO" id="GO:0046872">
    <property type="term" value="F:metal ion binding"/>
    <property type="evidence" value="ECO:0007669"/>
    <property type="project" value="UniProtKB-KW"/>
</dbReference>
<keyword evidence="2" id="KW-0479">Metal-binding</keyword>
<evidence type="ECO:0000256" key="1">
    <source>
        <dbReference type="ARBA" id="ARBA00022714"/>
    </source>
</evidence>
<dbReference type="RefSeq" id="WP_145665856.1">
    <property type="nucleotide sequence ID" value="NZ_VIWO01000002.1"/>
</dbReference>
<evidence type="ECO:0000256" key="2">
    <source>
        <dbReference type="ARBA" id="ARBA00022723"/>
    </source>
</evidence>
<comment type="caution">
    <text evidence="8">The sequence shown here is derived from an EMBL/GenBank/DDBJ whole genome shotgun (WGS) entry which is preliminary data.</text>
</comment>
<evidence type="ECO:0000259" key="7">
    <source>
        <dbReference type="PROSITE" id="PS51296"/>
    </source>
</evidence>
<organism evidence="8 9">
    <name type="scientific">Chitinophaga polysaccharea</name>
    <dbReference type="NCBI Taxonomy" id="1293035"/>
    <lineage>
        <taxon>Bacteria</taxon>
        <taxon>Pseudomonadati</taxon>
        <taxon>Bacteroidota</taxon>
        <taxon>Chitinophagia</taxon>
        <taxon>Chitinophagales</taxon>
        <taxon>Chitinophagaceae</taxon>
        <taxon>Chitinophaga</taxon>
    </lineage>
</organism>
<dbReference type="PANTHER" id="PTHR10134">
    <property type="entry name" value="CYTOCHROME B-C1 COMPLEX SUBUNIT RIESKE, MITOCHONDRIAL"/>
    <property type="match status" value="1"/>
</dbReference>
<dbReference type="GO" id="GO:0051537">
    <property type="term" value="F:2 iron, 2 sulfur cluster binding"/>
    <property type="evidence" value="ECO:0007669"/>
    <property type="project" value="UniProtKB-KW"/>
</dbReference>
<dbReference type="InterPro" id="IPR036922">
    <property type="entry name" value="Rieske_2Fe-2S_sf"/>
</dbReference>
<feature type="signal peptide" evidence="6">
    <location>
        <begin position="1"/>
        <end position="23"/>
    </location>
</feature>
<dbReference type="EMBL" id="VIWO01000002">
    <property type="protein sequence ID" value="TWF42406.1"/>
    <property type="molecule type" value="Genomic_DNA"/>
</dbReference>
<keyword evidence="5" id="KW-1015">Disulfide bond</keyword>
<evidence type="ECO:0000313" key="8">
    <source>
        <dbReference type="EMBL" id="TWF42406.1"/>
    </source>
</evidence>
<feature type="chain" id="PRO_5022063962" evidence="6">
    <location>
        <begin position="24"/>
        <end position="148"/>
    </location>
</feature>
<dbReference type="OrthoDB" id="165343at2"/>
<dbReference type="InterPro" id="IPR017941">
    <property type="entry name" value="Rieske_2Fe-2S"/>
</dbReference>
<keyword evidence="1" id="KW-0001">2Fe-2S</keyword>
<evidence type="ECO:0000256" key="5">
    <source>
        <dbReference type="ARBA" id="ARBA00023157"/>
    </source>
</evidence>
<dbReference type="Gene3D" id="2.102.10.10">
    <property type="entry name" value="Rieske [2Fe-2S] iron-sulphur domain"/>
    <property type="match status" value="1"/>
</dbReference>
<accession>A0A561PWA2</accession>
<evidence type="ECO:0000256" key="6">
    <source>
        <dbReference type="SAM" id="SignalP"/>
    </source>
</evidence>